<dbReference type="InterPro" id="IPR037035">
    <property type="entry name" value="GK-like_C_sf"/>
</dbReference>
<dbReference type="AlphaFoldDB" id="A0A2G8RKZ0"/>
<sequence length="363" mass="36738">MTQTTDLRPDARRLFDAAVTAADPALAVRRQLALTPLPQATGRTVLIAVGKAAPAMLAEALRHVSGPHEALAVTHHENTMPVPGARVLNAGHPVPDAAGAAAGQAVMELLDGCGPEDQVIALISGGGSSLLPAPVAGMTLADKAAVNQVLLSGGLDIVLMNLVRQQLSQLKGGGFLRRAAPAPVTAFILSDVIGDDLRAIASGPTVGPIGTAAEAREMLEAHGLWDKLPVAAQEALAAARAPEPVPEATNIMVGSNGQSVAAMADVARAEGWDVRVSDRPLVGDVDAAAQEVLALMAPVKAPTALLFGGETTVILRGDGRGGRNQELALRVALAAPDLGQDWLFLSGGTDGRDGPTDAAGGGG</sequence>
<evidence type="ECO:0000313" key="4">
    <source>
        <dbReference type="Proteomes" id="UP000231259"/>
    </source>
</evidence>
<dbReference type="Gene3D" id="3.40.50.10180">
    <property type="entry name" value="Glycerate kinase, MOFRL-like N-terminal domain"/>
    <property type="match status" value="1"/>
</dbReference>
<comment type="caution">
    <text evidence="3">The sequence shown here is derived from an EMBL/GenBank/DDBJ whole genome shotgun (WGS) entry which is preliminary data.</text>
</comment>
<dbReference type="SUPFAM" id="SSF82544">
    <property type="entry name" value="GckA/TtuD-like"/>
    <property type="match status" value="1"/>
</dbReference>
<evidence type="ECO:0000259" key="1">
    <source>
        <dbReference type="Pfam" id="PF05161"/>
    </source>
</evidence>
<dbReference type="PANTHER" id="PTHR12227:SF0">
    <property type="entry name" value="GLYCERATE KINASE"/>
    <property type="match status" value="1"/>
</dbReference>
<dbReference type="OrthoDB" id="9766552at2"/>
<evidence type="ECO:0000259" key="2">
    <source>
        <dbReference type="Pfam" id="PF13660"/>
    </source>
</evidence>
<dbReference type="Pfam" id="PF13660">
    <property type="entry name" value="DUF4147"/>
    <property type="match status" value="1"/>
</dbReference>
<feature type="non-terminal residue" evidence="3">
    <location>
        <position position="363"/>
    </location>
</feature>
<dbReference type="Proteomes" id="UP000231259">
    <property type="component" value="Unassembled WGS sequence"/>
</dbReference>
<dbReference type="InterPro" id="IPR039760">
    <property type="entry name" value="MOFRL_protein"/>
</dbReference>
<dbReference type="RefSeq" id="WP_099909071.1">
    <property type="nucleotide sequence ID" value="NZ_AWWI01000006.1"/>
</dbReference>
<accession>A0A2G8RKZ0</accession>
<dbReference type="GO" id="GO:0008887">
    <property type="term" value="F:glycerate kinase activity"/>
    <property type="evidence" value="ECO:0007669"/>
    <property type="project" value="InterPro"/>
</dbReference>
<name>A0A2G8RKZ0_9RHOB</name>
<reference evidence="3 4" key="1">
    <citation type="submission" date="2013-09" db="EMBL/GenBank/DDBJ databases">
        <title>Genome sequencing of Phaeobacter antarcticus sp. nov. SM1211.</title>
        <authorList>
            <person name="Zhang X.-Y."/>
            <person name="Liu C."/>
            <person name="Chen X.-L."/>
            <person name="Xie B.-B."/>
            <person name="Qin Q.-L."/>
            <person name="Rong J.-C."/>
            <person name="Zhang Y.-Z."/>
        </authorList>
    </citation>
    <scope>NUCLEOTIDE SEQUENCE [LARGE SCALE GENOMIC DNA]</scope>
    <source>
        <strain evidence="3 4">SM1211</strain>
    </source>
</reference>
<dbReference type="EMBL" id="AWWI01000006">
    <property type="protein sequence ID" value="PIL22244.1"/>
    <property type="molecule type" value="Genomic_DNA"/>
</dbReference>
<organism evidence="3 4">
    <name type="scientific">Puniceibacterium antarcticum</name>
    <dbReference type="NCBI Taxonomy" id="1206336"/>
    <lineage>
        <taxon>Bacteria</taxon>
        <taxon>Pseudomonadati</taxon>
        <taxon>Pseudomonadota</taxon>
        <taxon>Alphaproteobacteria</taxon>
        <taxon>Rhodobacterales</taxon>
        <taxon>Paracoccaceae</taxon>
        <taxon>Puniceibacterium</taxon>
    </lineage>
</organism>
<feature type="domain" description="MOFRL-associated" evidence="2">
    <location>
        <begin position="11"/>
        <end position="236"/>
    </location>
</feature>
<dbReference type="PANTHER" id="PTHR12227">
    <property type="entry name" value="GLYCERATE KINASE"/>
    <property type="match status" value="1"/>
</dbReference>
<evidence type="ECO:0000313" key="3">
    <source>
        <dbReference type="EMBL" id="PIL22244.1"/>
    </source>
</evidence>
<dbReference type="Pfam" id="PF05161">
    <property type="entry name" value="MOFRL"/>
    <property type="match status" value="1"/>
</dbReference>
<dbReference type="InterPro" id="IPR038614">
    <property type="entry name" value="GK_N_sf"/>
</dbReference>
<keyword evidence="4" id="KW-1185">Reference proteome</keyword>
<dbReference type="InterPro" id="IPR025286">
    <property type="entry name" value="MOFRL_assoc_dom"/>
</dbReference>
<proteinExistence type="predicted"/>
<gene>
    <name evidence="3" type="ORF">P775_00170</name>
</gene>
<protein>
    <recommendedName>
        <fullName evidence="5">MOFRL-associated domain-containing protein</fullName>
    </recommendedName>
</protein>
<dbReference type="InterPro" id="IPR007835">
    <property type="entry name" value="MOFRL"/>
</dbReference>
<feature type="domain" description="MOFRL" evidence="1">
    <location>
        <begin position="304"/>
        <end position="361"/>
    </location>
</feature>
<evidence type="ECO:0008006" key="5">
    <source>
        <dbReference type="Google" id="ProtNLM"/>
    </source>
</evidence>
<dbReference type="GO" id="GO:0005737">
    <property type="term" value="C:cytoplasm"/>
    <property type="evidence" value="ECO:0007669"/>
    <property type="project" value="TreeGrafter"/>
</dbReference>
<dbReference type="Gene3D" id="3.40.1480.10">
    <property type="entry name" value="MOFRL domain"/>
    <property type="match status" value="1"/>
</dbReference>